<accession>A0A9P6QY18</accession>
<dbReference type="OrthoDB" id="2440801at2759"/>
<dbReference type="Proteomes" id="UP000738325">
    <property type="component" value="Unassembled WGS sequence"/>
</dbReference>
<organism evidence="1 2">
    <name type="scientific">Dissophora globulifera</name>
    <dbReference type="NCBI Taxonomy" id="979702"/>
    <lineage>
        <taxon>Eukaryota</taxon>
        <taxon>Fungi</taxon>
        <taxon>Fungi incertae sedis</taxon>
        <taxon>Mucoromycota</taxon>
        <taxon>Mortierellomycotina</taxon>
        <taxon>Mortierellomycetes</taxon>
        <taxon>Mortierellales</taxon>
        <taxon>Mortierellaceae</taxon>
        <taxon>Dissophora</taxon>
    </lineage>
</organism>
<name>A0A9P6QY18_9FUNG</name>
<reference evidence="1" key="1">
    <citation type="journal article" date="2020" name="Fungal Divers.">
        <title>Resolving the Mortierellaceae phylogeny through synthesis of multi-gene phylogenetics and phylogenomics.</title>
        <authorList>
            <person name="Vandepol N."/>
            <person name="Liber J."/>
            <person name="Desiro A."/>
            <person name="Na H."/>
            <person name="Kennedy M."/>
            <person name="Barry K."/>
            <person name="Grigoriev I.V."/>
            <person name="Miller A.N."/>
            <person name="O'Donnell K."/>
            <person name="Stajich J.E."/>
            <person name="Bonito G."/>
        </authorList>
    </citation>
    <scope>NUCLEOTIDE SEQUENCE</scope>
    <source>
        <strain evidence="1">REB-010B</strain>
    </source>
</reference>
<protein>
    <submittedName>
        <fullName evidence="1">Uncharacterized protein</fullName>
    </submittedName>
</protein>
<sequence>MLSCQDGFRRGLLEDGNQVGSKDAGPRGHSSQSDILVLAVFEVPSYVGAEEGLYGTDVLECRIPPLRMGSVSAYLTFMSSPAPLDQNDATVRSVTQKPMRFNYDNWFLKKSWEVRKAQKAYCDYGINAMLRLAGGNESTKVVNLNIIFCIGHGSFNTGTGLPTKHGEFERWIVCR</sequence>
<feature type="non-terminal residue" evidence="1">
    <location>
        <position position="175"/>
    </location>
</feature>
<dbReference type="AlphaFoldDB" id="A0A9P6QY18"/>
<dbReference type="EMBL" id="JAAAIP010001475">
    <property type="protein sequence ID" value="KAG0306413.1"/>
    <property type="molecule type" value="Genomic_DNA"/>
</dbReference>
<gene>
    <name evidence="1" type="ORF">BGZ99_001784</name>
</gene>
<keyword evidence="2" id="KW-1185">Reference proteome</keyword>
<comment type="caution">
    <text evidence="1">The sequence shown here is derived from an EMBL/GenBank/DDBJ whole genome shotgun (WGS) entry which is preliminary data.</text>
</comment>
<proteinExistence type="predicted"/>
<evidence type="ECO:0000313" key="2">
    <source>
        <dbReference type="Proteomes" id="UP000738325"/>
    </source>
</evidence>
<evidence type="ECO:0000313" key="1">
    <source>
        <dbReference type="EMBL" id="KAG0306413.1"/>
    </source>
</evidence>